<keyword evidence="5" id="KW-1185">Reference proteome</keyword>
<dbReference type="Pfam" id="PF00722">
    <property type="entry name" value="Glyco_hydro_16"/>
    <property type="match status" value="1"/>
</dbReference>
<dbReference type="PROSITE" id="PS51762">
    <property type="entry name" value="GH16_2"/>
    <property type="match status" value="1"/>
</dbReference>
<dbReference type="AlphaFoldDB" id="A0A9P9APD4"/>
<dbReference type="GO" id="GO:0005975">
    <property type="term" value="P:carbohydrate metabolic process"/>
    <property type="evidence" value="ECO:0007669"/>
    <property type="project" value="InterPro"/>
</dbReference>
<dbReference type="PANTHER" id="PTHR10963">
    <property type="entry name" value="GLYCOSYL HYDROLASE-RELATED"/>
    <property type="match status" value="1"/>
</dbReference>
<dbReference type="InterPro" id="IPR000757">
    <property type="entry name" value="Beta-glucanase-like"/>
</dbReference>
<gene>
    <name evidence="4" type="ORF">B0T10DRAFT_406187</name>
</gene>
<evidence type="ECO:0000256" key="1">
    <source>
        <dbReference type="SAM" id="MobiDB-lite"/>
    </source>
</evidence>
<dbReference type="Proteomes" id="UP000777438">
    <property type="component" value="Unassembled WGS sequence"/>
</dbReference>
<name>A0A9P9APD4_9HYPO</name>
<dbReference type="SUPFAM" id="SSF49899">
    <property type="entry name" value="Concanavalin A-like lectins/glucanases"/>
    <property type="match status" value="1"/>
</dbReference>
<keyword evidence="4" id="KW-0378">Hydrolase</keyword>
<dbReference type="InterPro" id="IPR013320">
    <property type="entry name" value="ConA-like_dom_sf"/>
</dbReference>
<reference evidence="4 5" key="1">
    <citation type="journal article" date="2021" name="Nat. Commun.">
        <title>Genetic determinants of endophytism in the Arabidopsis root mycobiome.</title>
        <authorList>
            <person name="Mesny F."/>
            <person name="Miyauchi S."/>
            <person name="Thiergart T."/>
            <person name="Pickel B."/>
            <person name="Atanasova L."/>
            <person name="Karlsson M."/>
            <person name="Huettel B."/>
            <person name="Barry K.W."/>
            <person name="Haridas S."/>
            <person name="Chen C."/>
            <person name="Bauer D."/>
            <person name="Andreopoulos W."/>
            <person name="Pangilinan J."/>
            <person name="LaButti K."/>
            <person name="Riley R."/>
            <person name="Lipzen A."/>
            <person name="Clum A."/>
            <person name="Drula E."/>
            <person name="Henrissat B."/>
            <person name="Kohler A."/>
            <person name="Grigoriev I.V."/>
            <person name="Martin F.M."/>
            <person name="Hacquard S."/>
        </authorList>
    </citation>
    <scope>NUCLEOTIDE SEQUENCE [LARGE SCALE GENOMIC DNA]</scope>
    <source>
        <strain evidence="4 5">MPI-CAGE-CH-0241</strain>
    </source>
</reference>
<feature type="transmembrane region" description="Helical" evidence="2">
    <location>
        <begin position="72"/>
        <end position="93"/>
    </location>
</feature>
<organism evidence="4 5">
    <name type="scientific">Thelonectria olida</name>
    <dbReference type="NCBI Taxonomy" id="1576542"/>
    <lineage>
        <taxon>Eukaryota</taxon>
        <taxon>Fungi</taxon>
        <taxon>Dikarya</taxon>
        <taxon>Ascomycota</taxon>
        <taxon>Pezizomycotina</taxon>
        <taxon>Sordariomycetes</taxon>
        <taxon>Hypocreomycetidae</taxon>
        <taxon>Hypocreales</taxon>
        <taxon>Nectriaceae</taxon>
        <taxon>Thelonectria</taxon>
    </lineage>
</organism>
<dbReference type="InterPro" id="IPR050546">
    <property type="entry name" value="Glycosyl_Hydrlase_16"/>
</dbReference>
<sequence>MDSDASGSTSEKQYNPGTWRPNSIFGNESTHEQSQVSSGTRYESQRYFHSRRVKPGEIEKPWLKKKDPKEKWVTILPLMGISLGLILSGFLVWDGVKSVVHHKYCPVIDDDFTVITSLDDSVWTKEVELGGFGFGQFQETTGGDKNVYFENGRLVIKAEPQQAKLMETNNVINLSKDKTCTSTKFSNCVAATNVTSGNSSVVPPAISGRINTKKGATIKYGRVEVTAKFPEGDWLWPAIMMWPVSNVYGAWPRSGSMDIAQSRGNNYTYAQGGNNIVNSAIHWGPNVANDAWWRTNNKRQALHTTYSKGFNTFGLEWSEKYLFTYVNSYLLQVTYTNFNKNLWKRGGFPDMESNGTKLTDPWTQTGNKNSPFDQSFYLVLSLAVGSTNGWFQDAKSDKPWADNSPSARKDFWNARDEWEPTWKSPTLEVTRVKIEQQCDGNEDL</sequence>
<proteinExistence type="predicted"/>
<protein>
    <submittedName>
        <fullName evidence="4">Glycoside hydrolase family 16 protein</fullName>
    </submittedName>
</protein>
<dbReference type="Gene3D" id="2.60.120.200">
    <property type="match status" value="1"/>
</dbReference>
<dbReference type="EMBL" id="JAGPYM010000013">
    <property type="protein sequence ID" value="KAH6887979.1"/>
    <property type="molecule type" value="Genomic_DNA"/>
</dbReference>
<evidence type="ECO:0000259" key="3">
    <source>
        <dbReference type="PROSITE" id="PS51762"/>
    </source>
</evidence>
<keyword evidence="2" id="KW-0472">Membrane</keyword>
<feature type="compositionally biased region" description="Polar residues" evidence="1">
    <location>
        <begin position="1"/>
        <end position="42"/>
    </location>
</feature>
<comment type="caution">
    <text evidence="4">The sequence shown here is derived from an EMBL/GenBank/DDBJ whole genome shotgun (WGS) entry which is preliminary data.</text>
</comment>
<dbReference type="PANTHER" id="PTHR10963:SF62">
    <property type="entry name" value="GLUCAN 1,3-BETA-GLUCOSIDASE"/>
    <property type="match status" value="1"/>
</dbReference>
<accession>A0A9P9APD4</accession>
<evidence type="ECO:0000313" key="4">
    <source>
        <dbReference type="EMBL" id="KAH6887979.1"/>
    </source>
</evidence>
<feature type="region of interest" description="Disordered" evidence="1">
    <location>
        <begin position="1"/>
        <end position="43"/>
    </location>
</feature>
<evidence type="ECO:0000256" key="2">
    <source>
        <dbReference type="SAM" id="Phobius"/>
    </source>
</evidence>
<keyword evidence="2" id="KW-0812">Transmembrane</keyword>
<dbReference type="GO" id="GO:0004553">
    <property type="term" value="F:hydrolase activity, hydrolyzing O-glycosyl compounds"/>
    <property type="evidence" value="ECO:0007669"/>
    <property type="project" value="InterPro"/>
</dbReference>
<evidence type="ECO:0000313" key="5">
    <source>
        <dbReference type="Proteomes" id="UP000777438"/>
    </source>
</evidence>
<keyword evidence="2" id="KW-1133">Transmembrane helix</keyword>
<dbReference type="OrthoDB" id="4781at2759"/>
<feature type="domain" description="GH16" evidence="3">
    <location>
        <begin position="154"/>
        <end position="421"/>
    </location>
</feature>